<gene>
    <name evidence="2" type="ORF">COHA_009448</name>
</gene>
<dbReference type="Proteomes" id="UP001205105">
    <property type="component" value="Unassembled WGS sequence"/>
</dbReference>
<comment type="caution">
    <text evidence="2">The sequence shown here is derived from an EMBL/GenBank/DDBJ whole genome shotgun (WGS) entry which is preliminary data.</text>
</comment>
<organism evidence="2 3">
    <name type="scientific">Chlorella ohadii</name>
    <dbReference type="NCBI Taxonomy" id="2649997"/>
    <lineage>
        <taxon>Eukaryota</taxon>
        <taxon>Viridiplantae</taxon>
        <taxon>Chlorophyta</taxon>
        <taxon>core chlorophytes</taxon>
        <taxon>Trebouxiophyceae</taxon>
        <taxon>Chlorellales</taxon>
        <taxon>Chlorellaceae</taxon>
        <taxon>Chlorella clade</taxon>
        <taxon>Chlorella</taxon>
    </lineage>
</organism>
<dbReference type="InterPro" id="IPR006311">
    <property type="entry name" value="TAT_signal"/>
</dbReference>
<feature type="chain" id="PRO_5041923447" description="Secreted protein" evidence="1">
    <location>
        <begin position="25"/>
        <end position="141"/>
    </location>
</feature>
<name>A0AAD5DEN2_9CHLO</name>
<dbReference type="EMBL" id="JADXDR010000179">
    <property type="protein sequence ID" value="KAI7836672.1"/>
    <property type="molecule type" value="Genomic_DNA"/>
</dbReference>
<evidence type="ECO:0000256" key="1">
    <source>
        <dbReference type="SAM" id="SignalP"/>
    </source>
</evidence>
<evidence type="ECO:0008006" key="4">
    <source>
        <dbReference type="Google" id="ProtNLM"/>
    </source>
</evidence>
<keyword evidence="1" id="KW-0732">Signal</keyword>
<sequence length="141" mass="14539">MTGRRALLVLVAAAALSAVAPAAAEGRPGLPLGRRLAQLGFPKPSSCDELSENDFTSAFTSLDASCPLAEPWSCEGACFDGMHTLNYKCAHAAAIAAAQASGLDAEAAADRITSLFRTCPDAVLEHDDAADIPRKLLSGEP</sequence>
<dbReference type="PROSITE" id="PS51318">
    <property type="entry name" value="TAT"/>
    <property type="match status" value="1"/>
</dbReference>
<dbReference type="AlphaFoldDB" id="A0AAD5DEN2"/>
<feature type="signal peptide" evidence="1">
    <location>
        <begin position="1"/>
        <end position="24"/>
    </location>
</feature>
<evidence type="ECO:0000313" key="2">
    <source>
        <dbReference type="EMBL" id="KAI7836672.1"/>
    </source>
</evidence>
<reference evidence="2" key="1">
    <citation type="submission" date="2020-11" db="EMBL/GenBank/DDBJ databases">
        <title>Chlorella ohadii genome sequencing and assembly.</title>
        <authorList>
            <person name="Murik O."/>
            <person name="Treves H."/>
            <person name="Kedem I."/>
            <person name="Shotland Y."/>
            <person name="Kaplan A."/>
        </authorList>
    </citation>
    <scope>NUCLEOTIDE SEQUENCE</scope>
    <source>
        <strain evidence="2">1</strain>
    </source>
</reference>
<keyword evidence="3" id="KW-1185">Reference proteome</keyword>
<evidence type="ECO:0000313" key="3">
    <source>
        <dbReference type="Proteomes" id="UP001205105"/>
    </source>
</evidence>
<proteinExistence type="predicted"/>
<accession>A0AAD5DEN2</accession>
<protein>
    <recommendedName>
        <fullName evidence="4">Secreted protein</fullName>
    </recommendedName>
</protein>